<dbReference type="OrthoDB" id="4168609at2759"/>
<evidence type="ECO:0000313" key="1">
    <source>
        <dbReference type="EMBL" id="QSS63577.1"/>
    </source>
</evidence>
<dbReference type="EMBL" id="CP069114">
    <property type="protein sequence ID" value="QSS63577.1"/>
    <property type="molecule type" value="Genomic_DNA"/>
</dbReference>
<dbReference type="VEuPathDB" id="FungiDB:I7I51_00635"/>
<proteinExistence type="predicted"/>
<gene>
    <name evidence="1" type="ORF">I7I51_00635</name>
</gene>
<sequence length="156" mass="17305">MLAKSHKHNWPISPSRSPSVLPVGKFGAIINILHLVPEDGTIERFVITIRSSTFSAPQAREQIGRWRGPLPVVLNDIETPARKLWNDSPSSSPTQSVDMIQRVKAILQPTALDTIREREGPAASMNATRMCPVYVVVRIARPRAGRILTEPTSFPH</sequence>
<evidence type="ECO:0000313" key="2">
    <source>
        <dbReference type="Proteomes" id="UP000663671"/>
    </source>
</evidence>
<dbReference type="Proteomes" id="UP000663671">
    <property type="component" value="Chromosome 1"/>
</dbReference>
<accession>A0A8A1MHI2</accession>
<name>A0A8A1MHI2_AJECA</name>
<protein>
    <submittedName>
        <fullName evidence="1">Uncharacterized protein</fullName>
    </submittedName>
</protein>
<reference evidence="1" key="1">
    <citation type="submission" date="2021-01" db="EMBL/GenBank/DDBJ databases">
        <title>Chromosome-level genome assembly of a human fungal pathogen reveals clustering of transcriptionally co-regulated genes.</title>
        <authorList>
            <person name="Voorhies M."/>
            <person name="Cohen S."/>
            <person name="Shea T.P."/>
            <person name="Petrus S."/>
            <person name="Munoz J.F."/>
            <person name="Poplawski S."/>
            <person name="Goldman W.E."/>
            <person name="Michael T."/>
            <person name="Cuomo C.A."/>
            <person name="Sil A."/>
            <person name="Beyhan S."/>
        </authorList>
    </citation>
    <scope>NUCLEOTIDE SEQUENCE</scope>
    <source>
        <strain evidence="1">WU24</strain>
    </source>
</reference>
<organism evidence="1 2">
    <name type="scientific">Ajellomyces capsulatus</name>
    <name type="common">Darling's disease fungus</name>
    <name type="synonym">Histoplasma capsulatum</name>
    <dbReference type="NCBI Taxonomy" id="5037"/>
    <lineage>
        <taxon>Eukaryota</taxon>
        <taxon>Fungi</taxon>
        <taxon>Dikarya</taxon>
        <taxon>Ascomycota</taxon>
        <taxon>Pezizomycotina</taxon>
        <taxon>Eurotiomycetes</taxon>
        <taxon>Eurotiomycetidae</taxon>
        <taxon>Onygenales</taxon>
        <taxon>Ajellomycetaceae</taxon>
        <taxon>Histoplasma</taxon>
    </lineage>
</organism>
<dbReference type="AlphaFoldDB" id="A0A8A1MHI2"/>